<protein>
    <submittedName>
        <fullName evidence="2">Metal ABC transporter, nickel uptake transporter (NiT) family, periplasmic substrate-binding protein</fullName>
    </submittedName>
</protein>
<name>C9PPW0_9PAST</name>
<dbReference type="RefSeq" id="WP_005764562.1">
    <property type="nucleotide sequence ID" value="NZ_GG704813.1"/>
</dbReference>
<dbReference type="Pfam" id="PF10670">
    <property type="entry name" value="DUF4198"/>
    <property type="match status" value="1"/>
</dbReference>
<accession>C9PPW0</accession>
<organism evidence="2 3">
    <name type="scientific">Pasteurella dagmatis ATCC 43325</name>
    <dbReference type="NCBI Taxonomy" id="667128"/>
    <lineage>
        <taxon>Bacteria</taxon>
        <taxon>Pseudomonadati</taxon>
        <taxon>Pseudomonadota</taxon>
        <taxon>Gammaproteobacteria</taxon>
        <taxon>Pasteurellales</taxon>
        <taxon>Pasteurellaceae</taxon>
        <taxon>Pasteurella</taxon>
    </lineage>
</organism>
<dbReference type="OrthoDB" id="5368503at2"/>
<keyword evidence="1" id="KW-0732">Signal</keyword>
<reference evidence="2 3" key="1">
    <citation type="submission" date="2009-10" db="EMBL/GenBank/DDBJ databases">
        <authorList>
            <person name="Muzny D."/>
            <person name="Qin X."/>
            <person name="Deng J."/>
            <person name="Jiang H."/>
            <person name="Liu Y."/>
            <person name="Qu J."/>
            <person name="Song X.-Z."/>
            <person name="Zhang L."/>
            <person name="Thornton R."/>
            <person name="Coyle M."/>
            <person name="Francisco L."/>
            <person name="Jackson L."/>
            <person name="Javaid M."/>
            <person name="Korchina V."/>
            <person name="Kovar C."/>
            <person name="Mata R."/>
            <person name="Mathew T."/>
            <person name="Ngo R."/>
            <person name="Nguyen L."/>
            <person name="Nguyen N."/>
            <person name="Okwuonu G."/>
            <person name="Ongeri F."/>
            <person name="Pham C."/>
            <person name="Simmons D."/>
            <person name="Wilczek-Boney K."/>
            <person name="Hale W."/>
            <person name="Jakkamsetti A."/>
            <person name="Pham P."/>
            <person name="Ruth R."/>
            <person name="San Lucas F."/>
            <person name="Warren J."/>
            <person name="Zhang J."/>
            <person name="Zhao Z."/>
            <person name="Zhou C."/>
            <person name="Zhu D."/>
            <person name="Lee S."/>
            <person name="Bess C."/>
            <person name="Blankenburg K."/>
            <person name="Forbes L."/>
            <person name="Fu Q."/>
            <person name="Gubbala S."/>
            <person name="Hirani K."/>
            <person name="Jayaseelan J.C."/>
            <person name="Lara F."/>
            <person name="Munidasa M."/>
            <person name="Palculict T."/>
            <person name="Patil S."/>
            <person name="Pu L.-L."/>
            <person name="Saada N."/>
            <person name="Tang L."/>
            <person name="Weissenberger G."/>
            <person name="Zhu Y."/>
            <person name="Hemphill L."/>
            <person name="Shang Y."/>
            <person name="Youmans B."/>
            <person name="Ayvaz T."/>
            <person name="Ross M."/>
            <person name="Santibanez J."/>
            <person name="Aqrawi P."/>
            <person name="Gross S."/>
            <person name="Joshi V."/>
            <person name="Fowler G."/>
            <person name="Nazareth L."/>
            <person name="Reid J."/>
            <person name="Worley K."/>
            <person name="Petrosino J."/>
            <person name="Highlander S."/>
            <person name="Gibbs R."/>
        </authorList>
    </citation>
    <scope>NUCLEOTIDE SEQUENCE [LARGE SCALE GENOMIC DNA]</scope>
    <source>
        <strain evidence="2 3">ATCC 43325</strain>
    </source>
</reference>
<dbReference type="Proteomes" id="UP000005519">
    <property type="component" value="Unassembled WGS sequence"/>
</dbReference>
<comment type="caution">
    <text evidence="2">The sequence shown here is derived from an EMBL/GenBank/DDBJ whole genome shotgun (WGS) entry which is preliminary data.</text>
</comment>
<proteinExistence type="predicted"/>
<dbReference type="EMBL" id="ACZR01000011">
    <property type="protein sequence ID" value="EEX50411.1"/>
    <property type="molecule type" value="Genomic_DNA"/>
</dbReference>
<dbReference type="AlphaFoldDB" id="C9PPW0"/>
<dbReference type="InterPro" id="IPR019613">
    <property type="entry name" value="DUF4198"/>
</dbReference>
<evidence type="ECO:0000256" key="1">
    <source>
        <dbReference type="SAM" id="SignalP"/>
    </source>
</evidence>
<keyword evidence="3" id="KW-1185">Reference proteome</keyword>
<feature type="chain" id="PRO_5003000629" evidence="1">
    <location>
        <begin position="20"/>
        <end position="227"/>
    </location>
</feature>
<sequence length="227" mass="24666">MKKLLLTTALFAIAAPTMAHNIWLENANQPGEYVVKFGHEATETYPEHKLTKTVAVLEDAQQEPLKATFKGGEAYLMPATNTSLVLLSFDNGIWCKKQNGKWVEQTKRQTPDATSCVAARKGGKAVLKQDANLFKAQGQTYELVPQAKPEVGKPLEILALVNGKPAAGIPVGLGEDLPSVKTNDKGIAHYTPTAGMNKVWAEFGESAKGSLDYDEVSVEYMLTFEAK</sequence>
<dbReference type="STRING" id="667128.HMPREF0621_1034"/>
<dbReference type="HOGENOM" id="CLU_096093_2_0_6"/>
<feature type="signal peptide" evidence="1">
    <location>
        <begin position="1"/>
        <end position="19"/>
    </location>
</feature>
<evidence type="ECO:0000313" key="3">
    <source>
        <dbReference type="Proteomes" id="UP000005519"/>
    </source>
</evidence>
<gene>
    <name evidence="2" type="primary">cbiK</name>
    <name evidence="2" type="ORF">HMPREF0621_1034</name>
</gene>
<evidence type="ECO:0000313" key="2">
    <source>
        <dbReference type="EMBL" id="EEX50411.1"/>
    </source>
</evidence>